<comment type="caution">
    <text evidence="1">The sequence shown here is derived from an EMBL/GenBank/DDBJ whole genome shotgun (WGS) entry which is preliminary data.</text>
</comment>
<dbReference type="EMBL" id="MU128942">
    <property type="protein sequence ID" value="KAF9516211.1"/>
    <property type="molecule type" value="Genomic_DNA"/>
</dbReference>
<dbReference type="AlphaFoldDB" id="A0A9P6B4L1"/>
<accession>A0A9P6B4L1</accession>
<evidence type="ECO:0000313" key="1">
    <source>
        <dbReference type="EMBL" id="KAF9516211.1"/>
    </source>
</evidence>
<proteinExistence type="predicted"/>
<feature type="non-terminal residue" evidence="1">
    <location>
        <position position="1"/>
    </location>
</feature>
<keyword evidence="2" id="KW-1185">Reference proteome</keyword>
<evidence type="ECO:0000313" key="2">
    <source>
        <dbReference type="Proteomes" id="UP000886523"/>
    </source>
</evidence>
<organism evidence="1 2">
    <name type="scientific">Hydnum rufescens UP504</name>
    <dbReference type="NCBI Taxonomy" id="1448309"/>
    <lineage>
        <taxon>Eukaryota</taxon>
        <taxon>Fungi</taxon>
        <taxon>Dikarya</taxon>
        <taxon>Basidiomycota</taxon>
        <taxon>Agaricomycotina</taxon>
        <taxon>Agaricomycetes</taxon>
        <taxon>Cantharellales</taxon>
        <taxon>Hydnaceae</taxon>
        <taxon>Hydnum</taxon>
    </lineage>
</organism>
<protein>
    <recommendedName>
        <fullName evidence="3">Helitron helicase-like domain-containing protein</fullName>
    </recommendedName>
</protein>
<dbReference type="OrthoDB" id="10007484at2759"/>
<feature type="non-terminal residue" evidence="1">
    <location>
        <position position="361"/>
    </location>
</feature>
<dbReference type="Proteomes" id="UP000886523">
    <property type="component" value="Unassembled WGS sequence"/>
</dbReference>
<name>A0A9P6B4L1_9AGAM</name>
<sequence length="361" mass="40398">IKAFISAILGWDPRQKSLDPGILGVVKGYDGCVEAQGRGTLHCHMLVRIQGSLDPQQIKDQVLNDKDYNFQNWLLAFLDDTILTSIPDPPSSNVHCLSENFHPCSVRCSTKNHTKDQIEKDLHLLVSTCQVHKHTNTCYKYFKGPGKPLPKDCHFDMSPENTNPSSYMDNDTGELKLRISDGMVNNFCETIIRALHCNMDIKFIGSGKSAKAILYYITDYITKSQLKTHVAYAALQAAVKKLQERSPSTDPIAVQAKKLLVKCANSLISKQELSAQQVASYLLGHKDYYTSHSYRSLYWTSFNGYLNKFFSNSNPEPQDSDMSDVDGASAEDEVTLSTDARGNITALGSQLMDYIYRDDSL</sequence>
<evidence type="ECO:0008006" key="3">
    <source>
        <dbReference type="Google" id="ProtNLM"/>
    </source>
</evidence>
<gene>
    <name evidence="1" type="ORF">BS47DRAFT_1272692</name>
</gene>
<reference evidence="1" key="1">
    <citation type="journal article" date="2020" name="Nat. Commun.">
        <title>Large-scale genome sequencing of mycorrhizal fungi provides insights into the early evolution of symbiotic traits.</title>
        <authorList>
            <person name="Miyauchi S."/>
            <person name="Kiss E."/>
            <person name="Kuo A."/>
            <person name="Drula E."/>
            <person name="Kohler A."/>
            <person name="Sanchez-Garcia M."/>
            <person name="Morin E."/>
            <person name="Andreopoulos B."/>
            <person name="Barry K.W."/>
            <person name="Bonito G."/>
            <person name="Buee M."/>
            <person name="Carver A."/>
            <person name="Chen C."/>
            <person name="Cichocki N."/>
            <person name="Clum A."/>
            <person name="Culley D."/>
            <person name="Crous P.W."/>
            <person name="Fauchery L."/>
            <person name="Girlanda M."/>
            <person name="Hayes R.D."/>
            <person name="Keri Z."/>
            <person name="LaButti K."/>
            <person name="Lipzen A."/>
            <person name="Lombard V."/>
            <person name="Magnuson J."/>
            <person name="Maillard F."/>
            <person name="Murat C."/>
            <person name="Nolan M."/>
            <person name="Ohm R.A."/>
            <person name="Pangilinan J."/>
            <person name="Pereira M.F."/>
            <person name="Perotto S."/>
            <person name="Peter M."/>
            <person name="Pfister S."/>
            <person name="Riley R."/>
            <person name="Sitrit Y."/>
            <person name="Stielow J.B."/>
            <person name="Szollosi G."/>
            <person name="Zifcakova L."/>
            <person name="Stursova M."/>
            <person name="Spatafora J.W."/>
            <person name="Tedersoo L."/>
            <person name="Vaario L.M."/>
            <person name="Yamada A."/>
            <person name="Yan M."/>
            <person name="Wang P."/>
            <person name="Xu J."/>
            <person name="Bruns T."/>
            <person name="Baldrian P."/>
            <person name="Vilgalys R."/>
            <person name="Dunand C."/>
            <person name="Henrissat B."/>
            <person name="Grigoriev I.V."/>
            <person name="Hibbett D."/>
            <person name="Nagy L.G."/>
            <person name="Martin F.M."/>
        </authorList>
    </citation>
    <scope>NUCLEOTIDE SEQUENCE</scope>
    <source>
        <strain evidence="1">UP504</strain>
    </source>
</reference>